<dbReference type="Proteomes" id="UP000838100">
    <property type="component" value="Unassembled WGS sequence"/>
</dbReference>
<keyword evidence="2" id="KW-1185">Reference proteome</keyword>
<dbReference type="RefSeq" id="WP_237445424.1">
    <property type="nucleotide sequence ID" value="NZ_CAKLPX010000003.1"/>
</dbReference>
<proteinExistence type="predicted"/>
<dbReference type="EMBL" id="CAKLPX010000003">
    <property type="protein sequence ID" value="CAH0992747.1"/>
    <property type="molecule type" value="Genomic_DNA"/>
</dbReference>
<protein>
    <submittedName>
        <fullName evidence="1">Uncharacterized protein</fullName>
    </submittedName>
</protein>
<evidence type="ECO:0000313" key="2">
    <source>
        <dbReference type="Proteomes" id="UP000838100"/>
    </source>
</evidence>
<sequence length="137" mass="15751">MLKLQDSCRDFEIEFEQCINLSNQPNADWQISHISKHNSTDKREHTLALSLYNSERESYSQNLLSQTPQLFVLCHRQRNDCRAQLITADKATAAQFMDGKHTLLSHPMPVSIQHWIGCFLQECPQTIMANGNEGFSQ</sequence>
<evidence type="ECO:0000313" key="1">
    <source>
        <dbReference type="EMBL" id="CAH0992747.1"/>
    </source>
</evidence>
<accession>A0ABN8EK65</accession>
<dbReference type="Pfam" id="PF11749">
    <property type="entry name" value="DUF3305"/>
    <property type="match status" value="1"/>
</dbReference>
<reference evidence="1" key="1">
    <citation type="submission" date="2021-12" db="EMBL/GenBank/DDBJ databases">
        <authorList>
            <person name="Rodrigo-Torres L."/>
            <person name="Arahal R. D."/>
            <person name="Lucena T."/>
        </authorList>
    </citation>
    <scope>NUCLEOTIDE SEQUENCE</scope>
    <source>
        <strain evidence="1">CECT 8267</strain>
    </source>
</reference>
<organism evidence="1 2">
    <name type="scientific">Sinobacterium norvegicum</name>
    <dbReference type="NCBI Taxonomy" id="1641715"/>
    <lineage>
        <taxon>Bacteria</taxon>
        <taxon>Pseudomonadati</taxon>
        <taxon>Pseudomonadota</taxon>
        <taxon>Gammaproteobacteria</taxon>
        <taxon>Cellvibrionales</taxon>
        <taxon>Spongiibacteraceae</taxon>
        <taxon>Sinobacterium</taxon>
    </lineage>
</organism>
<comment type="caution">
    <text evidence="1">The sequence shown here is derived from an EMBL/GenBank/DDBJ whole genome shotgun (WGS) entry which is preliminary data.</text>
</comment>
<dbReference type="InterPro" id="IPR021736">
    <property type="entry name" value="DUF3305"/>
</dbReference>
<name>A0ABN8EK65_9GAMM</name>
<gene>
    <name evidence="1" type="ORF">SIN8267_02883</name>
</gene>